<dbReference type="EC" id="3.1.3.16" evidence="2"/>
<gene>
    <name evidence="2" type="ORF">BJY20_002167</name>
</gene>
<dbReference type="GO" id="GO:0004722">
    <property type="term" value="F:protein serine/threonine phosphatase activity"/>
    <property type="evidence" value="ECO:0007669"/>
    <property type="project" value="UniProtKB-EC"/>
</dbReference>
<organism evidence="2 3">
    <name type="scientific">Janibacter cremeus</name>
    <dbReference type="NCBI Taxonomy" id="1285192"/>
    <lineage>
        <taxon>Bacteria</taxon>
        <taxon>Bacillati</taxon>
        <taxon>Actinomycetota</taxon>
        <taxon>Actinomycetes</taxon>
        <taxon>Micrococcales</taxon>
        <taxon>Intrasporangiaceae</taxon>
        <taxon>Janibacter</taxon>
    </lineage>
</organism>
<dbReference type="SUPFAM" id="SSF81606">
    <property type="entry name" value="PP2C-like"/>
    <property type="match status" value="1"/>
</dbReference>
<comment type="caution">
    <text evidence="2">The sequence shown here is derived from an EMBL/GenBank/DDBJ whole genome shotgun (WGS) entry which is preliminary data.</text>
</comment>
<dbReference type="Gene3D" id="3.60.40.10">
    <property type="entry name" value="PPM-type phosphatase domain"/>
    <property type="match status" value="1"/>
</dbReference>
<dbReference type="InterPro" id="IPR001932">
    <property type="entry name" value="PPM-type_phosphatase-like_dom"/>
</dbReference>
<dbReference type="SMART" id="SM00332">
    <property type="entry name" value="PP2Cc"/>
    <property type="match status" value="1"/>
</dbReference>
<name>A0A852VYG7_9MICO</name>
<reference evidence="2 3" key="1">
    <citation type="submission" date="2020-07" db="EMBL/GenBank/DDBJ databases">
        <title>Sequencing the genomes of 1000 actinobacteria strains.</title>
        <authorList>
            <person name="Klenk H.-P."/>
        </authorList>
    </citation>
    <scope>NUCLEOTIDE SEQUENCE [LARGE SCALE GENOMIC DNA]</scope>
    <source>
        <strain evidence="2 3">DSM 26154</strain>
    </source>
</reference>
<dbReference type="InterPro" id="IPR015655">
    <property type="entry name" value="PP2C"/>
</dbReference>
<evidence type="ECO:0000313" key="3">
    <source>
        <dbReference type="Proteomes" id="UP000554054"/>
    </source>
</evidence>
<evidence type="ECO:0000259" key="1">
    <source>
        <dbReference type="PROSITE" id="PS51746"/>
    </source>
</evidence>
<dbReference type="CDD" id="cd00143">
    <property type="entry name" value="PP2Cc"/>
    <property type="match status" value="1"/>
</dbReference>
<dbReference type="Proteomes" id="UP000554054">
    <property type="component" value="Unassembled WGS sequence"/>
</dbReference>
<accession>A0A852VYG7</accession>
<keyword evidence="2" id="KW-0378">Hydrolase</keyword>
<dbReference type="SMART" id="SM00331">
    <property type="entry name" value="PP2C_SIG"/>
    <property type="match status" value="1"/>
</dbReference>
<dbReference type="RefSeq" id="WP_185991547.1">
    <property type="nucleotide sequence ID" value="NZ_JACCAE010000001.1"/>
</dbReference>
<dbReference type="Pfam" id="PF13672">
    <property type="entry name" value="PP2C_2"/>
    <property type="match status" value="1"/>
</dbReference>
<feature type="domain" description="PPM-type phosphatase" evidence="1">
    <location>
        <begin position="2"/>
        <end position="232"/>
    </location>
</feature>
<dbReference type="EMBL" id="JACCAE010000001">
    <property type="protein sequence ID" value="NYF98775.1"/>
    <property type="molecule type" value="Genomic_DNA"/>
</dbReference>
<protein>
    <submittedName>
        <fullName evidence="2">Protein phosphatase</fullName>
        <ecNumber evidence="2">3.1.3.16</ecNumber>
    </submittedName>
</protein>
<sequence>MRYSAATDVGQVRSVNEDSFLAAPPVFVVADGMGGYERGDVASAIVVEEFESIRDCAAVEPSDLESCISRARLRIQDLATQKAAPGSTVLAAAYVEQSGRGYWAIAHEGDSRAYQWHDGNLARITKDHSIVQELVDEGQITEEEAQAHPERHIITRALGGSASSGPDFSLVPVEEGARLLLCSDGLTGELSEKSISRILADEVRSARAADLLVRRAVEAGGHDNITVVIVDVVSVGDRAVEDTLDPDLIGAPTQVEAVEDTIPEDTIPNGRRSR</sequence>
<keyword evidence="3" id="KW-1185">Reference proteome</keyword>
<dbReference type="PANTHER" id="PTHR47992">
    <property type="entry name" value="PROTEIN PHOSPHATASE"/>
    <property type="match status" value="1"/>
</dbReference>
<dbReference type="PROSITE" id="PS51746">
    <property type="entry name" value="PPM_2"/>
    <property type="match status" value="1"/>
</dbReference>
<proteinExistence type="predicted"/>
<evidence type="ECO:0000313" key="2">
    <source>
        <dbReference type="EMBL" id="NYF98775.1"/>
    </source>
</evidence>
<dbReference type="AlphaFoldDB" id="A0A852VYG7"/>
<dbReference type="InterPro" id="IPR036457">
    <property type="entry name" value="PPM-type-like_dom_sf"/>
</dbReference>